<dbReference type="EMBL" id="JAAIWK010000005">
    <property type="protein sequence ID" value="NEY19397.1"/>
    <property type="molecule type" value="Genomic_DNA"/>
</dbReference>
<dbReference type="Proteomes" id="UP000476934">
    <property type="component" value="Unassembled WGS sequence"/>
</dbReference>
<dbReference type="InterPro" id="IPR051044">
    <property type="entry name" value="MAG_DAG_Lipase"/>
</dbReference>
<keyword evidence="2" id="KW-0378">Hydrolase</keyword>
<reference evidence="2 3" key="1">
    <citation type="submission" date="2020-02" db="EMBL/GenBank/DDBJ databases">
        <authorList>
            <person name="Feng H."/>
        </authorList>
    </citation>
    <scope>NUCLEOTIDE SEQUENCE [LARGE SCALE GENOMIC DNA]</scope>
    <source>
        <strain evidence="2 3">Gsoil 114</strain>
    </source>
</reference>
<dbReference type="GO" id="GO:0016787">
    <property type="term" value="F:hydrolase activity"/>
    <property type="evidence" value="ECO:0007669"/>
    <property type="project" value="UniProtKB-KW"/>
</dbReference>
<evidence type="ECO:0000313" key="3">
    <source>
        <dbReference type="Proteomes" id="UP000476934"/>
    </source>
</evidence>
<name>A0A6M0P4H3_9BACI</name>
<dbReference type="SUPFAM" id="SSF53474">
    <property type="entry name" value="alpha/beta-Hydrolases"/>
    <property type="match status" value="1"/>
</dbReference>
<dbReference type="InterPro" id="IPR029058">
    <property type="entry name" value="AB_hydrolase_fold"/>
</dbReference>
<organism evidence="2 3">
    <name type="scientific">Heyndrickxia ginsengihumi</name>
    <dbReference type="NCBI Taxonomy" id="363870"/>
    <lineage>
        <taxon>Bacteria</taxon>
        <taxon>Bacillati</taxon>
        <taxon>Bacillota</taxon>
        <taxon>Bacilli</taxon>
        <taxon>Bacillales</taxon>
        <taxon>Bacillaceae</taxon>
        <taxon>Heyndrickxia</taxon>
    </lineage>
</organism>
<proteinExistence type="predicted"/>
<gene>
    <name evidence="2" type="ORF">G4D61_05370</name>
</gene>
<protein>
    <submittedName>
        <fullName evidence="2">Alpha/beta hydrolase</fullName>
    </submittedName>
</protein>
<evidence type="ECO:0000313" key="2">
    <source>
        <dbReference type="EMBL" id="NEY19397.1"/>
    </source>
</evidence>
<sequence length="363" mass="42336">MIRRNFSVQQASSYQTGSLTTIEKTLLTAKLIDGFWDRWIVHGVERKDVVIVRQQHLMKEAWINSWKELADLNYREATKQYEQGAIEQAEYMYKISALYYQLIYWLFPENNSIKRQWLLKSLEVMEQADQLAMIKTEYVQLSINGGECYGRIRIPDNHKAVVIMMNPIDSTKEELFTYEDDFVKHGFAVLSFDGPGQGQTYTFEGLRGTIEGWKSFVDNVIDYSHMYFPTLPIQLFGTSSGAAWALYGSCNPKVEKVVAVSPAFIQETIKLPDYFVERTQFVFEGDSMLPDLGKLQFLNPVMLVHGKQDVMITDQHIYELYRRLPIGKCYVEYENEGHCCNYKLSEIRRKAMEWFEEDIKDVI</sequence>
<dbReference type="AlphaFoldDB" id="A0A6M0P4H3"/>
<dbReference type="OrthoDB" id="9808398at2"/>
<dbReference type="Pfam" id="PF12146">
    <property type="entry name" value="Hydrolase_4"/>
    <property type="match status" value="1"/>
</dbReference>
<accession>A0A6M0P4H3</accession>
<dbReference type="Gene3D" id="1.20.1440.110">
    <property type="entry name" value="acylaminoacyl peptidase"/>
    <property type="match status" value="1"/>
</dbReference>
<evidence type="ECO:0000259" key="1">
    <source>
        <dbReference type="Pfam" id="PF12146"/>
    </source>
</evidence>
<dbReference type="InterPro" id="IPR022742">
    <property type="entry name" value="Hydrolase_4"/>
</dbReference>
<feature type="domain" description="Serine aminopeptidase S33" evidence="1">
    <location>
        <begin position="158"/>
        <end position="267"/>
    </location>
</feature>
<dbReference type="Gene3D" id="3.40.50.1820">
    <property type="entry name" value="alpha/beta hydrolase"/>
    <property type="match status" value="1"/>
</dbReference>
<dbReference type="PANTHER" id="PTHR11614">
    <property type="entry name" value="PHOSPHOLIPASE-RELATED"/>
    <property type="match status" value="1"/>
</dbReference>
<keyword evidence="3" id="KW-1185">Reference proteome</keyword>
<reference evidence="2 3" key="2">
    <citation type="submission" date="2020-03" db="EMBL/GenBank/DDBJ databases">
        <title>Bacillus aquiflavi sp. nov., isolated from yellow water of strong flavor Chinese baijiu in Yibin region of China.</title>
        <authorList>
            <person name="Xie J."/>
        </authorList>
    </citation>
    <scope>NUCLEOTIDE SEQUENCE [LARGE SCALE GENOMIC DNA]</scope>
    <source>
        <strain evidence="2 3">Gsoil 114</strain>
    </source>
</reference>
<comment type="caution">
    <text evidence="2">The sequence shown here is derived from an EMBL/GenBank/DDBJ whole genome shotgun (WGS) entry which is preliminary data.</text>
</comment>